<sequence length="719" mass="80647">MDLVFLLESNALSVLLGLVVLLVLVLMSRGSSGKTSRLPPGPSPWPVLGNLLQVDLKKPYKSYLELSQKYGSVFTVWLGPKPVVILSGYETIRDALVNQAEEFSGRASYPMLLRVTGGYGKELLMRWQQLRRFSITTLKNFGMGRRSIEERIQEEAKSVVEAFAEKGGALFNPKFILYNAVSNVICSIVFGKRFQYNDEQFQHLLLAVDSYFKVLSSSTGMLYNMFPNVVKHLPGTHNKMFEEIENLKDFVKEQAQSREKDLDPDCPGDFIEAFMMKMQQEKDNPETEFHYENLVATVFNLFSAGTETTASTLRQALLIMIKYPHIQEKIHREIDAVIGSERSPSSQDRQHMPYTDAVIHEVQRSMDLAPTAVPHKVIKDTEFKGYSIPEGTMVLPLLSSVLCDSKLWKTPDKFNPEHFLDEDGGFKKNDAFLVFSLGKRVCLGEGLARMEIFLFFTSLLQKFRFTGTQPPEEIDVSPALSSFGKLPKAYEFYAHRRHGPIKTRDCYVVPSQKPGLCHTSLLICVTLSLKANFVQQVLADLGFMDLVFLLESNALSVLLGLVVLLVLVLMSRGSSGKTSRLPPGPSPWPVLGNLLQVDLKKPYKSYLEGTMVLPLLSSVLSDPRLWKTPDKFNPDHFLDEDGGFKKNDAFLVFSLEGLARMEIFLFFTSLLQKFRFTGSQPLEEIDVSPALSSFGNEDGAEQRSNATVSASSPSLLCSL</sequence>
<dbReference type="InterPro" id="IPR050182">
    <property type="entry name" value="Cytochrome_P450_fam2"/>
</dbReference>
<name>A0ABR0YE29_HUSHU</name>
<keyword evidence="9" id="KW-0560">Oxidoreductase</keyword>
<reference evidence="13 14" key="1">
    <citation type="submission" date="2021-05" db="EMBL/GenBank/DDBJ databases">
        <authorList>
            <person name="Zahm M."/>
            <person name="Klopp C."/>
            <person name="Cabau C."/>
            <person name="Kuhl H."/>
            <person name="Suciu R."/>
            <person name="Ciorpac M."/>
            <person name="Holostenco D."/>
            <person name="Gessner J."/>
            <person name="Wuertz S."/>
            <person name="Hohne C."/>
            <person name="Stock M."/>
            <person name="Gislard M."/>
            <person name="Lluch J."/>
            <person name="Milhes M."/>
            <person name="Lampietro C."/>
            <person name="Lopez Roques C."/>
            <person name="Donnadieu C."/>
            <person name="Du K."/>
            <person name="Schartl M."/>
            <person name="Guiguen Y."/>
        </authorList>
    </citation>
    <scope>NUCLEOTIDE SEQUENCE [LARGE SCALE GENOMIC DNA]</scope>
    <source>
        <strain evidence="13">Hh-F2</strain>
        <tissue evidence="13">Blood</tissue>
    </source>
</reference>
<keyword evidence="10" id="KW-0408">Iron</keyword>
<evidence type="ECO:0000256" key="7">
    <source>
        <dbReference type="ARBA" id="ARBA00022824"/>
    </source>
</evidence>
<evidence type="ECO:0000313" key="14">
    <source>
        <dbReference type="Proteomes" id="UP001369086"/>
    </source>
</evidence>
<evidence type="ECO:0000256" key="5">
    <source>
        <dbReference type="ARBA" id="ARBA00022617"/>
    </source>
</evidence>
<dbReference type="PANTHER" id="PTHR24300:SF346">
    <property type="entry name" value="CYTOCHROME P450 2C44"/>
    <property type="match status" value="1"/>
</dbReference>
<keyword evidence="12" id="KW-0812">Transmembrane</keyword>
<evidence type="ECO:0000256" key="10">
    <source>
        <dbReference type="ARBA" id="ARBA00023004"/>
    </source>
</evidence>
<dbReference type="Pfam" id="PF00067">
    <property type="entry name" value="p450"/>
    <property type="match status" value="2"/>
</dbReference>
<keyword evidence="5" id="KW-0349">Heme</keyword>
<dbReference type="PRINTS" id="PR01684">
    <property type="entry name" value="EP450ICYP2A"/>
</dbReference>
<evidence type="ECO:0000256" key="8">
    <source>
        <dbReference type="ARBA" id="ARBA00022848"/>
    </source>
</evidence>
<comment type="cofactor">
    <cofactor evidence="1">
        <name>heme</name>
        <dbReference type="ChEBI" id="CHEBI:30413"/>
    </cofactor>
</comment>
<dbReference type="PROSITE" id="PS00086">
    <property type="entry name" value="CYTOCHROME_P450"/>
    <property type="match status" value="1"/>
</dbReference>
<dbReference type="Gene3D" id="1.10.630.10">
    <property type="entry name" value="Cytochrome P450"/>
    <property type="match status" value="2"/>
</dbReference>
<dbReference type="InterPro" id="IPR017972">
    <property type="entry name" value="Cyt_P450_CS"/>
</dbReference>
<evidence type="ECO:0000256" key="1">
    <source>
        <dbReference type="ARBA" id="ARBA00001971"/>
    </source>
</evidence>
<comment type="similarity">
    <text evidence="4">Belongs to the cytochrome P450 family.</text>
</comment>
<dbReference type="PRINTS" id="PR00385">
    <property type="entry name" value="P450"/>
</dbReference>
<keyword evidence="6" id="KW-0479">Metal-binding</keyword>
<keyword evidence="7" id="KW-0256">Endoplasmic reticulum</keyword>
<dbReference type="CDD" id="cd11026">
    <property type="entry name" value="CYP2"/>
    <property type="match status" value="1"/>
</dbReference>
<evidence type="ECO:0000256" key="2">
    <source>
        <dbReference type="ARBA" id="ARBA00004524"/>
    </source>
</evidence>
<dbReference type="PANTHER" id="PTHR24300">
    <property type="entry name" value="CYTOCHROME P450 508A4-RELATED"/>
    <property type="match status" value="1"/>
</dbReference>
<dbReference type="InterPro" id="IPR008067">
    <property type="entry name" value="Cyt_P450_E_grp-I_CYP2A-like"/>
</dbReference>
<dbReference type="EMBL" id="JAHFZB010000035">
    <property type="protein sequence ID" value="KAK6470654.1"/>
    <property type="molecule type" value="Genomic_DNA"/>
</dbReference>
<evidence type="ECO:0000256" key="12">
    <source>
        <dbReference type="SAM" id="Phobius"/>
    </source>
</evidence>
<evidence type="ECO:0000256" key="9">
    <source>
        <dbReference type="ARBA" id="ARBA00023002"/>
    </source>
</evidence>
<dbReference type="InterPro" id="IPR001128">
    <property type="entry name" value="Cyt_P450"/>
</dbReference>
<dbReference type="PRINTS" id="PR00463">
    <property type="entry name" value="EP450I"/>
</dbReference>
<keyword evidence="8" id="KW-0492">Microsome</keyword>
<comment type="subcellular location">
    <subcellularLocation>
        <location evidence="3">Endoplasmic reticulum membrane</location>
    </subcellularLocation>
    <subcellularLocation>
        <location evidence="2">Microsome membrane</location>
    </subcellularLocation>
</comment>
<accession>A0ABR0YE29</accession>
<evidence type="ECO:0000313" key="13">
    <source>
        <dbReference type="EMBL" id="KAK6470654.1"/>
    </source>
</evidence>
<dbReference type="Proteomes" id="UP001369086">
    <property type="component" value="Unassembled WGS sequence"/>
</dbReference>
<evidence type="ECO:0000256" key="4">
    <source>
        <dbReference type="ARBA" id="ARBA00010617"/>
    </source>
</evidence>
<keyword evidence="12" id="KW-1133">Transmembrane helix</keyword>
<evidence type="ECO:0000256" key="3">
    <source>
        <dbReference type="ARBA" id="ARBA00004586"/>
    </source>
</evidence>
<feature type="transmembrane region" description="Helical" evidence="12">
    <location>
        <begin position="546"/>
        <end position="570"/>
    </location>
</feature>
<protein>
    <submittedName>
        <fullName evidence="13">Cytochrome P450 2M1-like</fullName>
    </submittedName>
</protein>
<comment type="caution">
    <text evidence="13">The sequence shown here is derived from an EMBL/GenBank/DDBJ whole genome shotgun (WGS) entry which is preliminary data.</text>
</comment>
<dbReference type="InterPro" id="IPR002401">
    <property type="entry name" value="Cyt_P450_E_grp-I"/>
</dbReference>
<gene>
    <name evidence="13" type="ORF">HHUSO_G30933</name>
</gene>
<organism evidence="13 14">
    <name type="scientific">Huso huso</name>
    <name type="common">Beluga</name>
    <name type="synonym">Acipenser huso</name>
    <dbReference type="NCBI Taxonomy" id="61971"/>
    <lineage>
        <taxon>Eukaryota</taxon>
        <taxon>Metazoa</taxon>
        <taxon>Chordata</taxon>
        <taxon>Craniata</taxon>
        <taxon>Vertebrata</taxon>
        <taxon>Euteleostomi</taxon>
        <taxon>Actinopterygii</taxon>
        <taxon>Chondrostei</taxon>
        <taxon>Acipenseriformes</taxon>
        <taxon>Acipenseridae</taxon>
        <taxon>Huso</taxon>
    </lineage>
</organism>
<keyword evidence="11 12" id="KW-0472">Membrane</keyword>
<dbReference type="InterPro" id="IPR036396">
    <property type="entry name" value="Cyt_P450_sf"/>
</dbReference>
<evidence type="ECO:0000256" key="11">
    <source>
        <dbReference type="ARBA" id="ARBA00023136"/>
    </source>
</evidence>
<keyword evidence="14" id="KW-1185">Reference proteome</keyword>
<proteinExistence type="inferred from homology"/>
<dbReference type="SUPFAM" id="SSF48264">
    <property type="entry name" value="Cytochrome P450"/>
    <property type="match status" value="2"/>
</dbReference>
<evidence type="ECO:0000256" key="6">
    <source>
        <dbReference type="ARBA" id="ARBA00022723"/>
    </source>
</evidence>